<dbReference type="OrthoDB" id="1495892at2"/>
<protein>
    <submittedName>
        <fullName evidence="2">DinB superfamily protein</fullName>
    </submittedName>
</protein>
<evidence type="ECO:0000259" key="1">
    <source>
        <dbReference type="Pfam" id="PF12867"/>
    </source>
</evidence>
<keyword evidence="3" id="KW-1185">Reference proteome</keyword>
<dbReference type="STRING" id="990371.SAMN05421813_13817"/>
<dbReference type="EMBL" id="FNHH01000038">
    <property type="protein sequence ID" value="SDN07471.1"/>
    <property type="molecule type" value="Genomic_DNA"/>
</dbReference>
<evidence type="ECO:0000313" key="3">
    <source>
        <dbReference type="Proteomes" id="UP000199226"/>
    </source>
</evidence>
<dbReference type="Proteomes" id="UP000199226">
    <property type="component" value="Unassembled WGS sequence"/>
</dbReference>
<dbReference type="Gene3D" id="1.20.120.450">
    <property type="entry name" value="dinb family like domain"/>
    <property type="match status" value="1"/>
</dbReference>
<reference evidence="3" key="1">
    <citation type="submission" date="2016-10" db="EMBL/GenBank/DDBJ databases">
        <authorList>
            <person name="Varghese N."/>
            <person name="Submissions S."/>
        </authorList>
    </citation>
    <scope>NUCLEOTIDE SEQUENCE [LARGE SCALE GENOMIC DNA]</scope>
    <source>
        <strain evidence="3">DSM 24536</strain>
    </source>
</reference>
<dbReference type="RefSeq" id="WP_090706946.1">
    <property type="nucleotide sequence ID" value="NZ_FNHH01000038.1"/>
</dbReference>
<dbReference type="Pfam" id="PF12867">
    <property type="entry name" value="DinB_2"/>
    <property type="match status" value="1"/>
</dbReference>
<feature type="domain" description="DinB-like" evidence="1">
    <location>
        <begin position="12"/>
        <end position="164"/>
    </location>
</feature>
<accession>A0A1G9YG43</accession>
<gene>
    <name evidence="2" type="ORF">SAMN05421813_13817</name>
</gene>
<sequence length="174" mass="19937">MSAERVNNSLLKTISVYEALLAGVSEETFAQSPSDGSWSYSETYSHIFQSGLLSLLAIDNCIQQNGELSRKPIHWIPWLILFFGRFPPGKIKAPKRIASMVKKISREEAKALILKFKLRLGEISRQVNAADPHQKIKHPRLGLLNAKQWFRFIEVHTIHHTRQLKRIEKQLGKV</sequence>
<dbReference type="InterPro" id="IPR024775">
    <property type="entry name" value="DinB-like"/>
</dbReference>
<name>A0A1G9YG43_9SPHI</name>
<evidence type="ECO:0000313" key="2">
    <source>
        <dbReference type="EMBL" id="SDN07471.1"/>
    </source>
</evidence>
<dbReference type="AlphaFoldDB" id="A0A1G9YG43"/>
<proteinExistence type="predicted"/>
<dbReference type="SUPFAM" id="SSF109854">
    <property type="entry name" value="DinB/YfiT-like putative metalloenzymes"/>
    <property type="match status" value="1"/>
</dbReference>
<dbReference type="InterPro" id="IPR034660">
    <property type="entry name" value="DinB/YfiT-like"/>
</dbReference>
<organism evidence="2 3">
    <name type="scientific">Daejeonella rubra</name>
    <dbReference type="NCBI Taxonomy" id="990371"/>
    <lineage>
        <taxon>Bacteria</taxon>
        <taxon>Pseudomonadati</taxon>
        <taxon>Bacteroidota</taxon>
        <taxon>Sphingobacteriia</taxon>
        <taxon>Sphingobacteriales</taxon>
        <taxon>Sphingobacteriaceae</taxon>
        <taxon>Daejeonella</taxon>
    </lineage>
</organism>